<dbReference type="Proteomes" id="UP000242949">
    <property type="component" value="Unassembled WGS sequence"/>
</dbReference>
<organism evidence="2 3">
    <name type="scientific">Pelagirhabdus alkalitolerans</name>
    <dbReference type="NCBI Taxonomy" id="1612202"/>
    <lineage>
        <taxon>Bacteria</taxon>
        <taxon>Bacillati</taxon>
        <taxon>Bacillota</taxon>
        <taxon>Bacilli</taxon>
        <taxon>Bacillales</taxon>
        <taxon>Bacillaceae</taxon>
        <taxon>Pelagirhabdus</taxon>
    </lineage>
</organism>
<evidence type="ECO:0000313" key="2">
    <source>
        <dbReference type="EMBL" id="SDC42158.1"/>
    </source>
</evidence>
<dbReference type="OrthoDB" id="9769685at2"/>
<gene>
    <name evidence="2" type="ORF">SAMN05421734_10870</name>
</gene>
<keyword evidence="1" id="KW-0732">Signal</keyword>
<dbReference type="InterPro" id="IPR050490">
    <property type="entry name" value="Bact_solute-bd_prot1"/>
</dbReference>
<dbReference type="PANTHER" id="PTHR43649">
    <property type="entry name" value="ARABINOSE-BINDING PROTEIN-RELATED"/>
    <property type="match status" value="1"/>
</dbReference>
<evidence type="ECO:0000313" key="3">
    <source>
        <dbReference type="Proteomes" id="UP000242949"/>
    </source>
</evidence>
<dbReference type="STRING" id="1612202.SAMN05421734_10870"/>
<dbReference type="PANTHER" id="PTHR43649:SF12">
    <property type="entry name" value="DIACETYLCHITOBIOSE BINDING PROTEIN DASA"/>
    <property type="match status" value="1"/>
</dbReference>
<dbReference type="Pfam" id="PF13416">
    <property type="entry name" value="SBP_bac_8"/>
    <property type="match status" value="1"/>
</dbReference>
<accession>A0A1G6LFV3</accession>
<keyword evidence="3" id="KW-1185">Reference proteome</keyword>
<dbReference type="EMBL" id="FMYI01000008">
    <property type="protein sequence ID" value="SDC42158.1"/>
    <property type="molecule type" value="Genomic_DNA"/>
</dbReference>
<dbReference type="RefSeq" id="WP_090796461.1">
    <property type="nucleotide sequence ID" value="NZ_FMYI01000008.1"/>
</dbReference>
<protein>
    <submittedName>
        <fullName evidence="2">Carbohydrate ABC transporter substrate-binding protein, CUT1 family</fullName>
    </submittedName>
</protein>
<dbReference type="InterPro" id="IPR006059">
    <property type="entry name" value="SBP"/>
</dbReference>
<dbReference type="SUPFAM" id="SSF53850">
    <property type="entry name" value="Periplasmic binding protein-like II"/>
    <property type="match status" value="1"/>
</dbReference>
<proteinExistence type="predicted"/>
<reference evidence="3" key="1">
    <citation type="submission" date="2016-09" db="EMBL/GenBank/DDBJ databases">
        <authorList>
            <person name="Varghese N."/>
            <person name="Submissions S."/>
        </authorList>
    </citation>
    <scope>NUCLEOTIDE SEQUENCE [LARGE SCALE GENOMIC DNA]</scope>
    <source>
        <strain evidence="3">S5</strain>
    </source>
</reference>
<dbReference type="Gene3D" id="3.40.190.10">
    <property type="entry name" value="Periplasmic binding protein-like II"/>
    <property type="match status" value="1"/>
</dbReference>
<sequence>MGKYLKSIMLLLSLALLMALAACGNGETEDVEGDTDEEEADEEELSGDITFWTASLSGDPFDGYFDELKEEFEDMHPEVSVTIQDTPQNEMEQRVLTSLTSDDAPDVVNLNPHYMSNIASQGGLLPIGDYVSDDYQETYVEGALESGYYDGELHALPWYLTTTVSWYNQEHFESAGIEEVPTSMPEIHETATAISEETGNTSFFQIINDGNVIMEKMSTLAGDDYIVEDGTAVFNENEKIVEYFTTMQEMYDEGLISQENAEGGIGTAQELFMSEDISFLEGGITFLGAVESGAPSVYENSVAGDPLNDPDSPVNIAVMNLAVPANTDHPEAAVAFAEFVLNAENQLEFSKTAGTVLPSTVESLEDEFYTDPGDSPNATGMKAGAEALSTAEVLIPGTDNNSELRNLTHDAFVDTLIGNVDPQEALDQLAEDWNQSFSSEGIEISF</sequence>
<dbReference type="PROSITE" id="PS51257">
    <property type="entry name" value="PROKAR_LIPOPROTEIN"/>
    <property type="match status" value="1"/>
</dbReference>
<feature type="signal peptide" evidence="1">
    <location>
        <begin position="1"/>
        <end position="21"/>
    </location>
</feature>
<name>A0A1G6LFV3_9BACI</name>
<evidence type="ECO:0000256" key="1">
    <source>
        <dbReference type="SAM" id="SignalP"/>
    </source>
</evidence>
<dbReference type="AlphaFoldDB" id="A0A1G6LFV3"/>
<feature type="chain" id="PRO_5017354390" evidence="1">
    <location>
        <begin position="22"/>
        <end position="446"/>
    </location>
</feature>